<evidence type="ECO:0000313" key="2">
    <source>
        <dbReference type="EMBL" id="KAH7329614.1"/>
    </source>
</evidence>
<dbReference type="PANTHER" id="PTHR24148:SF64">
    <property type="entry name" value="HETEROKARYON INCOMPATIBILITY DOMAIN-CONTAINING PROTEIN"/>
    <property type="match status" value="1"/>
</dbReference>
<dbReference type="PANTHER" id="PTHR24148">
    <property type="entry name" value="ANKYRIN REPEAT DOMAIN-CONTAINING PROTEIN 39 HOMOLOG-RELATED"/>
    <property type="match status" value="1"/>
</dbReference>
<dbReference type="InterPro" id="IPR010730">
    <property type="entry name" value="HET"/>
</dbReference>
<keyword evidence="3" id="KW-1185">Reference proteome</keyword>
<organism evidence="2 3">
    <name type="scientific">Stachybotrys elegans</name>
    <dbReference type="NCBI Taxonomy" id="80388"/>
    <lineage>
        <taxon>Eukaryota</taxon>
        <taxon>Fungi</taxon>
        <taxon>Dikarya</taxon>
        <taxon>Ascomycota</taxon>
        <taxon>Pezizomycotina</taxon>
        <taxon>Sordariomycetes</taxon>
        <taxon>Hypocreomycetidae</taxon>
        <taxon>Hypocreales</taxon>
        <taxon>Stachybotryaceae</taxon>
        <taxon>Stachybotrys</taxon>
    </lineage>
</organism>
<evidence type="ECO:0000313" key="3">
    <source>
        <dbReference type="Proteomes" id="UP000813444"/>
    </source>
</evidence>
<protein>
    <submittedName>
        <fullName evidence="2">Heterokaryon incompatibility protein-domain-containing protein</fullName>
    </submittedName>
</protein>
<gene>
    <name evidence="2" type="ORF">B0I35DRAFT_474191</name>
</gene>
<name>A0A8K0T377_9HYPO</name>
<sequence>MAFIYNKLKYREIRVFTLCPGCPQDELAGILDTIPFDPEQGHISEFEALSYTWGDLSDPGSITMATGGVSSAEPAPSPAAKIGRNLADALRHLRLPSTPRSMWIDSICINQEDLSERAEQVQFMGEIYARARRVIVWLGLASYNSHLAVSAIRSLAAHIELSSIFDPAEMGEWRLKSDADPGISDLETPLPLSVDEWQAIADLVARPWFGRLWIRQEITLANDDALVVVGHEQVTWTQLLGAVCLVVRKSVTAENYFDDDATFWQDVLNITSLRKMKRRRVLYHAIGYTQGCLCSDNRDRVYALLNLIQLGLASMIKPDYRLTAKDVYRDLVLKATEWTGVMGLMDCCDAATEPTWVPDLDKPPTTDVFDASDACGDSLSVVKELKGGRLQTHAVRCDELTVKVATCKDVTNDGLRDFVDRVLRHFLGPEPDCWDPRHLDRLTQCLLAGKTRELTDSELYPNLEDSAAVLREWARQKELSAPSLAQSMVLEGLRNFLRGRSVFQAQSGSPVLASRHAEPGGVVSVMLGVQNPMVLHPVGDEFRVVAPSYHPNLGQREAIYGKLPDGWRAFSRPGEARLLFQKGCLPPCLEDPRMKGWSIPEGWEVGMLEEGWPYYWRSGQEKDWTWFDPRLMPDELVNRGVALKTIVLC</sequence>
<dbReference type="Pfam" id="PF06985">
    <property type="entry name" value="HET"/>
    <property type="match status" value="1"/>
</dbReference>
<dbReference type="InterPro" id="IPR001202">
    <property type="entry name" value="WW_dom"/>
</dbReference>
<accession>A0A8K0T377</accession>
<dbReference type="EMBL" id="JAGPNK010000001">
    <property type="protein sequence ID" value="KAH7329614.1"/>
    <property type="molecule type" value="Genomic_DNA"/>
</dbReference>
<dbReference type="InterPro" id="IPR052895">
    <property type="entry name" value="HetReg/Transcr_Mod"/>
</dbReference>
<dbReference type="AlphaFoldDB" id="A0A8K0T377"/>
<feature type="domain" description="WW" evidence="1">
    <location>
        <begin position="597"/>
        <end position="631"/>
    </location>
</feature>
<comment type="caution">
    <text evidence="2">The sequence shown here is derived from an EMBL/GenBank/DDBJ whole genome shotgun (WGS) entry which is preliminary data.</text>
</comment>
<evidence type="ECO:0000259" key="1">
    <source>
        <dbReference type="PROSITE" id="PS50020"/>
    </source>
</evidence>
<dbReference type="PROSITE" id="PS50020">
    <property type="entry name" value="WW_DOMAIN_2"/>
    <property type="match status" value="1"/>
</dbReference>
<proteinExistence type="predicted"/>
<reference evidence="2" key="1">
    <citation type="journal article" date="2021" name="Nat. Commun.">
        <title>Genetic determinants of endophytism in the Arabidopsis root mycobiome.</title>
        <authorList>
            <person name="Mesny F."/>
            <person name="Miyauchi S."/>
            <person name="Thiergart T."/>
            <person name="Pickel B."/>
            <person name="Atanasova L."/>
            <person name="Karlsson M."/>
            <person name="Huettel B."/>
            <person name="Barry K.W."/>
            <person name="Haridas S."/>
            <person name="Chen C."/>
            <person name="Bauer D."/>
            <person name="Andreopoulos W."/>
            <person name="Pangilinan J."/>
            <person name="LaButti K."/>
            <person name="Riley R."/>
            <person name="Lipzen A."/>
            <person name="Clum A."/>
            <person name="Drula E."/>
            <person name="Henrissat B."/>
            <person name="Kohler A."/>
            <person name="Grigoriev I.V."/>
            <person name="Martin F.M."/>
            <person name="Hacquard S."/>
        </authorList>
    </citation>
    <scope>NUCLEOTIDE SEQUENCE</scope>
    <source>
        <strain evidence="2">MPI-CAGE-CH-0235</strain>
    </source>
</reference>
<dbReference type="OrthoDB" id="3553147at2759"/>
<dbReference type="Proteomes" id="UP000813444">
    <property type="component" value="Unassembled WGS sequence"/>
</dbReference>